<comment type="similarity">
    <text evidence="1 7">Belongs to the universal ribosomal protein uS5 family.</text>
</comment>
<evidence type="ECO:0000256" key="3">
    <source>
        <dbReference type="ARBA" id="ARBA00023274"/>
    </source>
</evidence>
<dbReference type="GO" id="GO:0003735">
    <property type="term" value="F:structural constituent of ribosome"/>
    <property type="evidence" value="ECO:0007669"/>
    <property type="project" value="UniProtKB-UniRule"/>
</dbReference>
<dbReference type="SUPFAM" id="SSF54211">
    <property type="entry name" value="Ribosomal protein S5 domain 2-like"/>
    <property type="match status" value="1"/>
</dbReference>
<dbReference type="InterPro" id="IPR005324">
    <property type="entry name" value="Ribosomal_uS5_C"/>
</dbReference>
<dbReference type="GO" id="GO:0005840">
    <property type="term" value="C:ribosome"/>
    <property type="evidence" value="ECO:0007669"/>
    <property type="project" value="UniProtKB-KW"/>
</dbReference>
<dbReference type="GO" id="GO:1990904">
    <property type="term" value="C:ribonucleoprotein complex"/>
    <property type="evidence" value="ECO:0007669"/>
    <property type="project" value="UniProtKB-UniRule"/>
</dbReference>
<evidence type="ECO:0000259" key="9">
    <source>
        <dbReference type="PROSITE" id="PS50881"/>
    </source>
</evidence>
<dbReference type="Pfam" id="PF00333">
    <property type="entry name" value="Ribosomal_S5"/>
    <property type="match status" value="1"/>
</dbReference>
<dbReference type="Gene3D" id="3.30.230.10">
    <property type="match status" value="1"/>
</dbReference>
<evidence type="ECO:0000313" key="11">
    <source>
        <dbReference type="Proteomes" id="UP000230055"/>
    </source>
</evidence>
<dbReference type="PROSITE" id="PS50881">
    <property type="entry name" value="S5_DSRBD"/>
    <property type="match status" value="1"/>
</dbReference>
<accession>A0A2M7R8V1</accession>
<evidence type="ECO:0000256" key="7">
    <source>
        <dbReference type="RuleBase" id="RU003823"/>
    </source>
</evidence>
<evidence type="ECO:0000256" key="6">
    <source>
        <dbReference type="PROSITE-ProRule" id="PRU00268"/>
    </source>
</evidence>
<keyword evidence="2 6" id="KW-0689">Ribosomal protein</keyword>
<keyword evidence="3 6" id="KW-0687">Ribonucleoprotein</keyword>
<evidence type="ECO:0000256" key="1">
    <source>
        <dbReference type="ARBA" id="ARBA00008945"/>
    </source>
</evidence>
<dbReference type="InterPro" id="IPR018192">
    <property type="entry name" value="Ribosomal_uS5_N_CS"/>
</dbReference>
<reference evidence="11" key="1">
    <citation type="submission" date="2017-09" db="EMBL/GenBank/DDBJ databases">
        <title>Depth-based differentiation of microbial function through sediment-hosted aquifers and enrichment of novel symbionts in the deep terrestrial subsurface.</title>
        <authorList>
            <person name="Probst A.J."/>
            <person name="Ladd B."/>
            <person name="Jarett J.K."/>
            <person name="Geller-Mcgrath D.E."/>
            <person name="Sieber C.M.K."/>
            <person name="Emerson J.B."/>
            <person name="Anantharaman K."/>
            <person name="Thomas B.C."/>
            <person name="Malmstrom R."/>
            <person name="Stieglmeier M."/>
            <person name="Klingl A."/>
            <person name="Woyke T."/>
            <person name="Ryan C.M."/>
            <person name="Banfield J.F."/>
        </authorList>
    </citation>
    <scope>NUCLEOTIDE SEQUENCE [LARGE SCALE GENOMIC DNA]</scope>
</reference>
<protein>
    <recommendedName>
        <fullName evidence="4">Small ribosomal subunit protein uS5</fullName>
    </recommendedName>
    <alternativeName>
        <fullName evidence="5">30S ribosomal protein S5</fullName>
    </alternativeName>
</protein>
<proteinExistence type="inferred from homology"/>
<dbReference type="AlphaFoldDB" id="A0A2M7R8V1"/>
<name>A0A2M7R8V1_9BACT</name>
<dbReference type="InterPro" id="IPR014721">
    <property type="entry name" value="Ribsml_uS5_D2-typ_fold_subgr"/>
</dbReference>
<evidence type="ECO:0000256" key="8">
    <source>
        <dbReference type="SAM" id="MobiDB-lite"/>
    </source>
</evidence>
<evidence type="ECO:0000256" key="5">
    <source>
        <dbReference type="ARBA" id="ARBA00035519"/>
    </source>
</evidence>
<dbReference type="InterPro" id="IPR013810">
    <property type="entry name" value="Ribosomal_uS5_N"/>
</dbReference>
<dbReference type="GO" id="GO:0005737">
    <property type="term" value="C:cytoplasm"/>
    <property type="evidence" value="ECO:0007669"/>
    <property type="project" value="UniProtKB-ARBA"/>
</dbReference>
<dbReference type="Proteomes" id="UP000230055">
    <property type="component" value="Unassembled WGS sequence"/>
</dbReference>
<feature type="domain" description="S5 DRBM" evidence="9">
    <location>
        <begin position="37"/>
        <end position="100"/>
    </location>
</feature>
<evidence type="ECO:0000313" key="10">
    <source>
        <dbReference type="EMBL" id="PIY90817.1"/>
    </source>
</evidence>
<sequence>MLEEKETKINKKEGPSFTAPSPRPRSVGNKFWEDKEFETKLLDLDRVTRVTGGGKHLRFRALIVVGNKIGKVGIGVAKGSDVPQAIEKATKLAKKHLIEVPIVGDTIPHEVSAKFGAAKVLLKPQKKGRGLVAGGTVRVICNLAGIKNISSKVLGTTKNKINNAKATIVALKKLKTRE</sequence>
<dbReference type="FunFam" id="3.30.230.10:FF:000002">
    <property type="entry name" value="30S ribosomal protein S5"/>
    <property type="match status" value="1"/>
</dbReference>
<organism evidence="10 11">
    <name type="scientific">Candidatus Nealsonbacteria bacterium CG_4_10_14_0_8_um_filter_35_10</name>
    <dbReference type="NCBI Taxonomy" id="1974683"/>
    <lineage>
        <taxon>Bacteria</taxon>
        <taxon>Candidatus Nealsoniibacteriota</taxon>
    </lineage>
</organism>
<dbReference type="GO" id="GO:0003723">
    <property type="term" value="F:RNA binding"/>
    <property type="evidence" value="ECO:0007669"/>
    <property type="project" value="InterPro"/>
</dbReference>
<dbReference type="Pfam" id="PF03719">
    <property type="entry name" value="Ribosomal_S5_C"/>
    <property type="match status" value="1"/>
</dbReference>
<evidence type="ECO:0000256" key="2">
    <source>
        <dbReference type="ARBA" id="ARBA00022980"/>
    </source>
</evidence>
<dbReference type="PROSITE" id="PS00585">
    <property type="entry name" value="RIBOSOMAL_S5"/>
    <property type="match status" value="1"/>
</dbReference>
<feature type="compositionally biased region" description="Basic and acidic residues" evidence="8">
    <location>
        <begin position="1"/>
        <end position="14"/>
    </location>
</feature>
<dbReference type="PANTHER" id="PTHR48277:SF1">
    <property type="entry name" value="MITOCHONDRIAL RIBOSOMAL PROTEIN S5"/>
    <property type="match status" value="1"/>
</dbReference>
<dbReference type="GO" id="GO:0006412">
    <property type="term" value="P:translation"/>
    <property type="evidence" value="ECO:0007669"/>
    <property type="project" value="InterPro"/>
</dbReference>
<dbReference type="EMBL" id="PFLX01000038">
    <property type="protein sequence ID" value="PIY90817.1"/>
    <property type="molecule type" value="Genomic_DNA"/>
</dbReference>
<gene>
    <name evidence="10" type="ORF">COY72_01500</name>
</gene>
<dbReference type="PANTHER" id="PTHR48277">
    <property type="entry name" value="MITOCHONDRIAL RIBOSOMAL PROTEIN S5"/>
    <property type="match status" value="1"/>
</dbReference>
<evidence type="ECO:0000256" key="4">
    <source>
        <dbReference type="ARBA" id="ARBA00035255"/>
    </source>
</evidence>
<dbReference type="InterPro" id="IPR020568">
    <property type="entry name" value="Ribosomal_Su5_D2-typ_SF"/>
</dbReference>
<feature type="region of interest" description="Disordered" evidence="8">
    <location>
        <begin position="1"/>
        <end position="29"/>
    </location>
</feature>
<comment type="caution">
    <text evidence="10">The sequence shown here is derived from an EMBL/GenBank/DDBJ whole genome shotgun (WGS) entry which is preliminary data.</text>
</comment>
<dbReference type="Gene3D" id="3.30.160.20">
    <property type="match status" value="1"/>
</dbReference>
<dbReference type="InterPro" id="IPR000851">
    <property type="entry name" value="Ribosomal_uS5"/>
</dbReference>
<dbReference type="SUPFAM" id="SSF54768">
    <property type="entry name" value="dsRNA-binding domain-like"/>
    <property type="match status" value="1"/>
</dbReference>